<dbReference type="EMBL" id="PSQE01000001">
    <property type="protein sequence ID" value="RHN78577.1"/>
    <property type="molecule type" value="Genomic_DNA"/>
</dbReference>
<comment type="caution">
    <text evidence="1">The sequence shown here is derived from an EMBL/GenBank/DDBJ whole genome shotgun (WGS) entry which is preliminary data.</text>
</comment>
<dbReference type="Proteomes" id="UP000265566">
    <property type="component" value="Chromosome 1"/>
</dbReference>
<reference evidence="2" key="1">
    <citation type="journal article" date="2018" name="Nat. Plants">
        <title>Whole-genome landscape of Medicago truncatula symbiotic genes.</title>
        <authorList>
            <person name="Pecrix Y."/>
            <person name="Staton S.E."/>
            <person name="Sallet E."/>
            <person name="Lelandais-Briere C."/>
            <person name="Moreau S."/>
            <person name="Carrere S."/>
            <person name="Blein T."/>
            <person name="Jardinaud M.F."/>
            <person name="Latrasse D."/>
            <person name="Zouine M."/>
            <person name="Zahm M."/>
            <person name="Kreplak J."/>
            <person name="Mayjonade B."/>
            <person name="Satge C."/>
            <person name="Perez M."/>
            <person name="Cauet S."/>
            <person name="Marande W."/>
            <person name="Chantry-Darmon C."/>
            <person name="Lopez-Roques C."/>
            <person name="Bouchez O."/>
            <person name="Berard A."/>
            <person name="Debelle F."/>
            <person name="Munos S."/>
            <person name="Bendahmane A."/>
            <person name="Berges H."/>
            <person name="Niebel A."/>
            <person name="Buitink J."/>
            <person name="Frugier F."/>
            <person name="Benhamed M."/>
            <person name="Crespi M."/>
            <person name="Gouzy J."/>
            <person name="Gamas P."/>
        </authorList>
    </citation>
    <scope>NUCLEOTIDE SEQUENCE [LARGE SCALE GENOMIC DNA]</scope>
    <source>
        <strain evidence="2">cv. Jemalong A17</strain>
    </source>
</reference>
<accession>A0A396JV70</accession>
<organism evidence="1 2">
    <name type="scientific">Medicago truncatula</name>
    <name type="common">Barrel medic</name>
    <name type="synonym">Medicago tribuloides</name>
    <dbReference type="NCBI Taxonomy" id="3880"/>
    <lineage>
        <taxon>Eukaryota</taxon>
        <taxon>Viridiplantae</taxon>
        <taxon>Streptophyta</taxon>
        <taxon>Embryophyta</taxon>
        <taxon>Tracheophyta</taxon>
        <taxon>Spermatophyta</taxon>
        <taxon>Magnoliopsida</taxon>
        <taxon>eudicotyledons</taxon>
        <taxon>Gunneridae</taxon>
        <taxon>Pentapetalae</taxon>
        <taxon>rosids</taxon>
        <taxon>fabids</taxon>
        <taxon>Fabales</taxon>
        <taxon>Fabaceae</taxon>
        <taxon>Papilionoideae</taxon>
        <taxon>50 kb inversion clade</taxon>
        <taxon>NPAAA clade</taxon>
        <taxon>Hologalegina</taxon>
        <taxon>IRL clade</taxon>
        <taxon>Trifolieae</taxon>
        <taxon>Medicago</taxon>
    </lineage>
</organism>
<protein>
    <submittedName>
        <fullName evidence="1">Uncharacterized protein</fullName>
    </submittedName>
</protein>
<proteinExistence type="predicted"/>
<evidence type="ECO:0000313" key="1">
    <source>
        <dbReference type="EMBL" id="RHN78577.1"/>
    </source>
</evidence>
<dbReference type="AlphaFoldDB" id="A0A396JV70"/>
<sequence length="128" mass="14139">MMRFNDLLIENNKHVHVVILFCSKNIVNIITNFTVMSEVKSCELTRIGGGCPDISKCMKTCLPCYVGIGEIHYYCRHPGGPILYETCVCVMVKGAPCQVRGCPGNTPPAAVASNYNQTQFMKYLNVTA</sequence>
<name>A0A396JV70_MEDTR</name>
<dbReference type="Gramene" id="rna2195">
    <property type="protein sequence ID" value="RHN78577.1"/>
    <property type="gene ID" value="gene2195"/>
</dbReference>
<evidence type="ECO:0000313" key="2">
    <source>
        <dbReference type="Proteomes" id="UP000265566"/>
    </source>
</evidence>
<gene>
    <name evidence="1" type="ORF">MtrunA17_Chr1g0167451</name>
</gene>